<dbReference type="VEuPathDB" id="VectorBase:HLOH_058956"/>
<keyword evidence="5" id="KW-0677">Repeat</keyword>
<sequence length="765" mass="87600">MRLKTHVFLLWTWVCSTEGIPAHLPCQQTTNLTAGTREIENCNLRLEKGRLHGVCHIPVTFPGDRFAPAKHKITTLELLLVSENAVRSVSKGCAPVCLSLRRLRFKNRDYYPHNLSSSYDHIDSAEVRHWEQDLLSHMQPKSIGKMTFDVKFDKPQPVAVASCDSERVNRSGISSLSSFVCLYLYKFPYADMFSVLADTIWPWKIYIVHNDVVITLVERFSKIPKKRLEEVALTPIRHVAFYRCFFNEISFDDIPPMKSIQHLEFSQSPIETIHPDAFDLLPSVKKISLTGTKLPGIPEAIFSLKTLACLNMSDTNVPPGVEFTFWPGTHNRKSSAVQLFTSGSNVTLLRDRDFCGFPNLHELHMDGCHLKILLGSPFICLKKLQVLSLQANEIPALNEATLEGLTRLLRLNLTRNHLTVFDGTNILIPLMSLQILDISFNSIQQLRVDKPLNSSPEAIFANHNGIKKWTPPIFSRMTELKMLDLGHNEIAVLDNEMLGDLKGIENVSLNFNPWDCYSCYLNNLHNFLDNHQEHCVGCAVCKVPEEQQGYPVRKIAWRAEECVAVDFYRVYAVPGILCIMSAAVLVYGAYKCRWYFIYLSLSLKVGIKGYRSRVNVENYAWDAFLSYHASDSDWVHNVLLHKLESPPLKFRLCVAERDFIPGMPITENIFRAITQSRVCLFVLSPAFCRSRWCMFELRLAQHWLSDNERSDSLIVVKKEEVRESEMTHALLFLTKSRTYIEVPPSDATERRNNFFWLQLQAALQR</sequence>
<keyword evidence="3 10" id="KW-0812">Transmembrane</keyword>
<keyword evidence="14" id="KW-1185">Reference proteome</keyword>
<dbReference type="SUPFAM" id="SSF52058">
    <property type="entry name" value="L domain-like"/>
    <property type="match status" value="1"/>
</dbReference>
<dbReference type="PANTHER" id="PTHR24365">
    <property type="entry name" value="TOLL-LIKE RECEPTOR"/>
    <property type="match status" value="1"/>
</dbReference>
<dbReference type="GO" id="GO:0002224">
    <property type="term" value="P:toll-like receptor signaling pathway"/>
    <property type="evidence" value="ECO:0007669"/>
    <property type="project" value="InterPro"/>
</dbReference>
<feature type="domain" description="TIR" evidence="12">
    <location>
        <begin position="619"/>
        <end position="763"/>
    </location>
</feature>
<organism evidence="13 14">
    <name type="scientific">Haemaphysalis longicornis</name>
    <name type="common">Bush tick</name>
    <dbReference type="NCBI Taxonomy" id="44386"/>
    <lineage>
        <taxon>Eukaryota</taxon>
        <taxon>Metazoa</taxon>
        <taxon>Ecdysozoa</taxon>
        <taxon>Arthropoda</taxon>
        <taxon>Chelicerata</taxon>
        <taxon>Arachnida</taxon>
        <taxon>Acari</taxon>
        <taxon>Parasitiformes</taxon>
        <taxon>Ixodida</taxon>
        <taxon>Ixodoidea</taxon>
        <taxon>Ixodidae</taxon>
        <taxon>Haemaphysalinae</taxon>
        <taxon>Haemaphysalis</taxon>
    </lineage>
</organism>
<feature type="transmembrane region" description="Helical" evidence="10">
    <location>
        <begin position="568"/>
        <end position="590"/>
    </location>
</feature>
<dbReference type="SMART" id="SM00255">
    <property type="entry name" value="TIR"/>
    <property type="match status" value="1"/>
</dbReference>
<keyword evidence="9" id="KW-0325">Glycoprotein</keyword>
<dbReference type="OMA" id="IFANHNG"/>
<evidence type="ECO:0000256" key="7">
    <source>
        <dbReference type="ARBA" id="ARBA00023136"/>
    </source>
</evidence>
<evidence type="ECO:0000256" key="2">
    <source>
        <dbReference type="ARBA" id="ARBA00022614"/>
    </source>
</evidence>
<protein>
    <recommendedName>
        <fullName evidence="12">TIR domain-containing protein</fullName>
    </recommendedName>
</protein>
<accession>A0A9J6FSE7</accession>
<dbReference type="AlphaFoldDB" id="A0A9J6FSE7"/>
<dbReference type="PANTHER" id="PTHR24365:SF530">
    <property type="entry name" value="MSTPROX-RELATED"/>
    <property type="match status" value="1"/>
</dbReference>
<evidence type="ECO:0000256" key="3">
    <source>
        <dbReference type="ARBA" id="ARBA00022692"/>
    </source>
</evidence>
<dbReference type="InterPro" id="IPR003591">
    <property type="entry name" value="Leu-rich_rpt_typical-subtyp"/>
</dbReference>
<dbReference type="PROSITE" id="PS50104">
    <property type="entry name" value="TIR"/>
    <property type="match status" value="1"/>
</dbReference>
<evidence type="ECO:0000256" key="5">
    <source>
        <dbReference type="ARBA" id="ARBA00022737"/>
    </source>
</evidence>
<evidence type="ECO:0000256" key="1">
    <source>
        <dbReference type="ARBA" id="ARBA00004167"/>
    </source>
</evidence>
<dbReference type="OrthoDB" id="6491643at2759"/>
<keyword evidence="4 11" id="KW-0732">Signal</keyword>
<name>A0A9J6FSE7_HAELO</name>
<evidence type="ECO:0000259" key="12">
    <source>
        <dbReference type="PROSITE" id="PS50104"/>
    </source>
</evidence>
<feature type="chain" id="PRO_5039918943" description="TIR domain-containing protein" evidence="11">
    <location>
        <begin position="20"/>
        <end position="765"/>
    </location>
</feature>
<dbReference type="Gene3D" id="3.80.10.10">
    <property type="entry name" value="Ribonuclease Inhibitor"/>
    <property type="match status" value="1"/>
</dbReference>
<evidence type="ECO:0000256" key="4">
    <source>
        <dbReference type="ARBA" id="ARBA00022729"/>
    </source>
</evidence>
<evidence type="ECO:0000313" key="13">
    <source>
        <dbReference type="EMBL" id="KAH9366170.1"/>
    </source>
</evidence>
<dbReference type="InterPro" id="IPR035897">
    <property type="entry name" value="Toll_tir_struct_dom_sf"/>
</dbReference>
<dbReference type="Pfam" id="PF13676">
    <property type="entry name" value="TIR_2"/>
    <property type="match status" value="1"/>
</dbReference>
<dbReference type="SMART" id="SM00365">
    <property type="entry name" value="LRR_SD22"/>
    <property type="match status" value="3"/>
</dbReference>
<evidence type="ECO:0000256" key="10">
    <source>
        <dbReference type="SAM" id="Phobius"/>
    </source>
</evidence>
<reference evidence="13 14" key="1">
    <citation type="journal article" date="2020" name="Cell">
        <title>Large-Scale Comparative Analyses of Tick Genomes Elucidate Their Genetic Diversity and Vector Capacities.</title>
        <authorList>
            <consortium name="Tick Genome and Microbiome Consortium (TIGMIC)"/>
            <person name="Jia N."/>
            <person name="Wang J."/>
            <person name="Shi W."/>
            <person name="Du L."/>
            <person name="Sun Y."/>
            <person name="Zhan W."/>
            <person name="Jiang J.F."/>
            <person name="Wang Q."/>
            <person name="Zhang B."/>
            <person name="Ji P."/>
            <person name="Bell-Sakyi L."/>
            <person name="Cui X.M."/>
            <person name="Yuan T.T."/>
            <person name="Jiang B.G."/>
            <person name="Yang W.F."/>
            <person name="Lam T.T."/>
            <person name="Chang Q.C."/>
            <person name="Ding S.J."/>
            <person name="Wang X.J."/>
            <person name="Zhu J.G."/>
            <person name="Ruan X.D."/>
            <person name="Zhao L."/>
            <person name="Wei J.T."/>
            <person name="Ye R.Z."/>
            <person name="Que T.C."/>
            <person name="Du C.H."/>
            <person name="Zhou Y.H."/>
            <person name="Cheng J.X."/>
            <person name="Dai P.F."/>
            <person name="Guo W.B."/>
            <person name="Han X.H."/>
            <person name="Huang E.J."/>
            <person name="Li L.F."/>
            <person name="Wei W."/>
            <person name="Gao Y.C."/>
            <person name="Liu J.Z."/>
            <person name="Shao H.Z."/>
            <person name="Wang X."/>
            <person name="Wang C.C."/>
            <person name="Yang T.C."/>
            <person name="Huo Q.B."/>
            <person name="Li W."/>
            <person name="Chen H.Y."/>
            <person name="Chen S.E."/>
            <person name="Zhou L.G."/>
            <person name="Ni X.B."/>
            <person name="Tian J.H."/>
            <person name="Sheng Y."/>
            <person name="Liu T."/>
            <person name="Pan Y.S."/>
            <person name="Xia L.Y."/>
            <person name="Li J."/>
            <person name="Zhao F."/>
            <person name="Cao W.C."/>
        </authorList>
    </citation>
    <scope>NUCLEOTIDE SEQUENCE [LARGE SCALE GENOMIC DNA]</scope>
    <source>
        <strain evidence="13">HaeL-2018</strain>
    </source>
</reference>
<evidence type="ECO:0000313" key="14">
    <source>
        <dbReference type="Proteomes" id="UP000821853"/>
    </source>
</evidence>
<dbReference type="GO" id="GO:0004888">
    <property type="term" value="F:transmembrane signaling receptor activity"/>
    <property type="evidence" value="ECO:0007669"/>
    <property type="project" value="InterPro"/>
</dbReference>
<dbReference type="SMART" id="SM00369">
    <property type="entry name" value="LRR_TYP"/>
    <property type="match status" value="6"/>
</dbReference>
<gene>
    <name evidence="13" type="ORF">HPB48_020275</name>
</gene>
<evidence type="ECO:0000256" key="11">
    <source>
        <dbReference type="SAM" id="SignalP"/>
    </source>
</evidence>
<comment type="subcellular location">
    <subcellularLocation>
        <location evidence="1">Membrane</location>
        <topology evidence="1">Single-pass membrane protein</topology>
    </subcellularLocation>
</comment>
<evidence type="ECO:0000256" key="6">
    <source>
        <dbReference type="ARBA" id="ARBA00022989"/>
    </source>
</evidence>
<keyword evidence="8" id="KW-0675">Receptor</keyword>
<dbReference type="InterPro" id="IPR000157">
    <property type="entry name" value="TIR_dom"/>
</dbReference>
<feature type="signal peptide" evidence="11">
    <location>
        <begin position="1"/>
        <end position="19"/>
    </location>
</feature>
<evidence type="ECO:0000256" key="9">
    <source>
        <dbReference type="ARBA" id="ARBA00023180"/>
    </source>
</evidence>
<dbReference type="Proteomes" id="UP000821853">
    <property type="component" value="Chromosome 2"/>
</dbReference>
<keyword evidence="2" id="KW-0433">Leucine-rich repeat</keyword>
<dbReference type="SUPFAM" id="SSF52200">
    <property type="entry name" value="Toll/Interleukin receptor TIR domain"/>
    <property type="match status" value="1"/>
</dbReference>
<dbReference type="GO" id="GO:0006955">
    <property type="term" value="P:immune response"/>
    <property type="evidence" value="ECO:0007669"/>
    <property type="project" value="InterPro"/>
</dbReference>
<keyword evidence="7 10" id="KW-0472">Membrane</keyword>
<comment type="caution">
    <text evidence="13">The sequence shown here is derived from an EMBL/GenBank/DDBJ whole genome shotgun (WGS) entry which is preliminary data.</text>
</comment>
<evidence type="ECO:0000256" key="8">
    <source>
        <dbReference type="ARBA" id="ARBA00023170"/>
    </source>
</evidence>
<keyword evidence="6 10" id="KW-1133">Transmembrane helix</keyword>
<dbReference type="Gene3D" id="3.40.50.10140">
    <property type="entry name" value="Toll/interleukin-1 receptor homology (TIR) domain"/>
    <property type="match status" value="1"/>
</dbReference>
<dbReference type="GO" id="GO:0005886">
    <property type="term" value="C:plasma membrane"/>
    <property type="evidence" value="ECO:0007669"/>
    <property type="project" value="TreeGrafter"/>
</dbReference>
<dbReference type="InterPro" id="IPR032675">
    <property type="entry name" value="LRR_dom_sf"/>
</dbReference>
<proteinExistence type="predicted"/>
<dbReference type="EMBL" id="JABSTR010000004">
    <property type="protein sequence ID" value="KAH9366170.1"/>
    <property type="molecule type" value="Genomic_DNA"/>
</dbReference>